<comment type="caution">
    <text evidence="15">The sequence shown here is derived from an EMBL/GenBank/DDBJ whole genome shotgun (WGS) entry which is preliminary data.</text>
</comment>
<reference evidence="15 16" key="1">
    <citation type="submission" date="2023-04" db="EMBL/GenBank/DDBJ databases">
        <title>Marinobulbifer ophiurae gen. nov., sp. Nov., isolate from tissue of brittle star Ophioplocus japonicus.</title>
        <authorList>
            <person name="Kawano K."/>
            <person name="Sawayama S."/>
            <person name="Nakagawa S."/>
        </authorList>
    </citation>
    <scope>NUCLEOTIDE SEQUENCE [LARGE SCALE GENOMIC DNA]</scope>
    <source>
        <strain evidence="15 16">NKW57</strain>
    </source>
</reference>
<dbReference type="PANTHER" id="PTHR30442">
    <property type="entry name" value="IRON III DICITRATE TRANSPORT PROTEIN FECA"/>
    <property type="match status" value="1"/>
</dbReference>
<feature type="chain" id="PRO_5046421088" evidence="12">
    <location>
        <begin position="26"/>
        <end position="718"/>
    </location>
</feature>
<dbReference type="Gene3D" id="2.40.170.20">
    <property type="entry name" value="TonB-dependent receptor, beta-barrel domain"/>
    <property type="match status" value="1"/>
</dbReference>
<dbReference type="Proteomes" id="UP001224392">
    <property type="component" value="Unassembled WGS sequence"/>
</dbReference>
<feature type="domain" description="TonB-dependent receptor plug" evidence="14">
    <location>
        <begin position="43"/>
        <end position="152"/>
    </location>
</feature>
<name>A0ABQ6LVC5_9GAMM</name>
<evidence type="ECO:0000256" key="8">
    <source>
        <dbReference type="ARBA" id="ARBA00023237"/>
    </source>
</evidence>
<dbReference type="EMBL" id="BSYJ01000001">
    <property type="protein sequence ID" value="GMG86040.1"/>
    <property type="molecule type" value="Genomic_DNA"/>
</dbReference>
<sequence>MSSKGLLPNPLALAIVSLITAPAMAATTSIETLTVIGDSKNIEKLSGSAQVLSAEELEKFEYADINRILRQVPGVYLQEEDGYGLRPNISIRGSGSERSDKVTLMEDGVMIAPAPYGNPSAYYFPTSGRISAVEVMKGPGTLKFGPATVGGAVNLISTPIPEVEDGRVQLEAGQNGEYRLHAHYGAQTDRSGWLVETHQQYADGFREIDRAGTADIEKEDYMVKGRLKSAADAKYAQQLDIKLQYSEENSGMSYMGLSEADFNRDPNRRYGLTALDNMYNRHSGIQLNHSIALSDDFSLNSLAYYNKFKRDWFKVGGLGSLIDAANSGDLDAQAQLDGTMDLDGIGIKHNNRSYISKGIELNANWNFVQGDANHDVTFGVRRHWDETDRFQPTEVFNQVNGALVFDSVTAPSSSNNRIEYADANSFFAIDQVEVGEQWVVTAALRYEDYSSSQERFGDPARTGIDSKRSNDTSEWLPGLGAVYKLNEQVSLLAGVHRGFAPPSAGSKEGLDAELSTNYEYGARFDLGAYSGELIGFYSDYESATQNCSFAVPCAGDLTSGSIELGKAEIKGVEAQLQRTFVLGNNWSLPLSATYTFTDAELTEGVDGAELGNADNFIYLPENQLALTAGIDSGAEWQLNMIASYVDEMCTEKSCGNSLERTESYWVLDMAASYDFSPATQAYFKVDNLLDDQAIITRSPDGARANKPRTATVGVKFTF</sequence>
<feature type="domain" description="TonB-dependent receptor-like beta-barrel" evidence="13">
    <location>
        <begin position="247"/>
        <end position="688"/>
    </location>
</feature>
<evidence type="ECO:0000256" key="12">
    <source>
        <dbReference type="SAM" id="SignalP"/>
    </source>
</evidence>
<dbReference type="InterPro" id="IPR039426">
    <property type="entry name" value="TonB-dep_rcpt-like"/>
</dbReference>
<keyword evidence="3 9" id="KW-1134">Transmembrane beta strand</keyword>
<evidence type="ECO:0000256" key="9">
    <source>
        <dbReference type="PROSITE-ProRule" id="PRU01360"/>
    </source>
</evidence>
<keyword evidence="6 11" id="KW-0798">TonB box</keyword>
<proteinExistence type="inferred from homology"/>
<dbReference type="InterPro" id="IPR036942">
    <property type="entry name" value="Beta-barrel_TonB_sf"/>
</dbReference>
<dbReference type="CDD" id="cd01347">
    <property type="entry name" value="ligand_gated_channel"/>
    <property type="match status" value="1"/>
</dbReference>
<comment type="similarity">
    <text evidence="9 11">Belongs to the TonB-dependent receptor family.</text>
</comment>
<dbReference type="Gene3D" id="2.170.130.10">
    <property type="entry name" value="TonB-dependent receptor, plug domain"/>
    <property type="match status" value="1"/>
</dbReference>
<accession>A0ABQ6LVC5</accession>
<evidence type="ECO:0000256" key="7">
    <source>
        <dbReference type="ARBA" id="ARBA00023136"/>
    </source>
</evidence>
<dbReference type="SUPFAM" id="SSF56935">
    <property type="entry name" value="Porins"/>
    <property type="match status" value="1"/>
</dbReference>
<dbReference type="RefSeq" id="WP_285762555.1">
    <property type="nucleotide sequence ID" value="NZ_BSYJ01000001.1"/>
</dbReference>
<keyword evidence="4 9" id="KW-0812">Transmembrane</keyword>
<dbReference type="PANTHER" id="PTHR30442:SF0">
    <property type="entry name" value="FE(3+) DICITRATE TRANSPORT PROTEIN FECA"/>
    <property type="match status" value="1"/>
</dbReference>
<evidence type="ECO:0000313" key="16">
    <source>
        <dbReference type="Proteomes" id="UP001224392"/>
    </source>
</evidence>
<evidence type="ECO:0000256" key="2">
    <source>
        <dbReference type="ARBA" id="ARBA00022448"/>
    </source>
</evidence>
<evidence type="ECO:0000256" key="11">
    <source>
        <dbReference type="RuleBase" id="RU003357"/>
    </source>
</evidence>
<keyword evidence="8 9" id="KW-0998">Cell outer membrane</keyword>
<dbReference type="Pfam" id="PF07715">
    <property type="entry name" value="Plug"/>
    <property type="match status" value="1"/>
</dbReference>
<keyword evidence="5 12" id="KW-0732">Signal</keyword>
<organism evidence="15 16">
    <name type="scientific">Biformimicrobium ophioploci</name>
    <dbReference type="NCBI Taxonomy" id="3036711"/>
    <lineage>
        <taxon>Bacteria</taxon>
        <taxon>Pseudomonadati</taxon>
        <taxon>Pseudomonadota</taxon>
        <taxon>Gammaproteobacteria</taxon>
        <taxon>Cellvibrionales</taxon>
        <taxon>Microbulbiferaceae</taxon>
        <taxon>Biformimicrobium</taxon>
    </lineage>
</organism>
<evidence type="ECO:0000259" key="14">
    <source>
        <dbReference type="Pfam" id="PF07715"/>
    </source>
</evidence>
<dbReference type="PROSITE" id="PS52016">
    <property type="entry name" value="TONB_DEPENDENT_REC_3"/>
    <property type="match status" value="1"/>
</dbReference>
<evidence type="ECO:0000256" key="5">
    <source>
        <dbReference type="ARBA" id="ARBA00022729"/>
    </source>
</evidence>
<gene>
    <name evidence="15" type="ORF">MNKW57_03610</name>
</gene>
<evidence type="ECO:0000256" key="3">
    <source>
        <dbReference type="ARBA" id="ARBA00022452"/>
    </source>
</evidence>
<evidence type="ECO:0000259" key="13">
    <source>
        <dbReference type="Pfam" id="PF00593"/>
    </source>
</evidence>
<feature type="signal peptide" evidence="12">
    <location>
        <begin position="1"/>
        <end position="25"/>
    </location>
</feature>
<comment type="subcellular location">
    <subcellularLocation>
        <location evidence="1 9">Cell outer membrane</location>
        <topology evidence="1 9">Multi-pass membrane protein</topology>
    </subcellularLocation>
</comment>
<dbReference type="Pfam" id="PF00593">
    <property type="entry name" value="TonB_dep_Rec_b-barrel"/>
    <property type="match status" value="1"/>
</dbReference>
<evidence type="ECO:0000256" key="1">
    <source>
        <dbReference type="ARBA" id="ARBA00004571"/>
    </source>
</evidence>
<keyword evidence="16" id="KW-1185">Reference proteome</keyword>
<keyword evidence="2 9" id="KW-0813">Transport</keyword>
<evidence type="ECO:0000256" key="10">
    <source>
        <dbReference type="PROSITE-ProRule" id="PRU10144"/>
    </source>
</evidence>
<evidence type="ECO:0000256" key="6">
    <source>
        <dbReference type="ARBA" id="ARBA00023077"/>
    </source>
</evidence>
<dbReference type="PROSITE" id="PS01156">
    <property type="entry name" value="TONB_DEPENDENT_REC_2"/>
    <property type="match status" value="1"/>
</dbReference>
<dbReference type="InterPro" id="IPR010917">
    <property type="entry name" value="TonB_rcpt_CS"/>
</dbReference>
<keyword evidence="15" id="KW-0675">Receptor</keyword>
<dbReference type="InterPro" id="IPR037066">
    <property type="entry name" value="Plug_dom_sf"/>
</dbReference>
<keyword evidence="7 9" id="KW-0472">Membrane</keyword>
<dbReference type="InterPro" id="IPR012910">
    <property type="entry name" value="Plug_dom"/>
</dbReference>
<evidence type="ECO:0000256" key="4">
    <source>
        <dbReference type="ARBA" id="ARBA00022692"/>
    </source>
</evidence>
<feature type="short sequence motif" description="TonB C-terminal box" evidence="10">
    <location>
        <begin position="701"/>
        <end position="718"/>
    </location>
</feature>
<dbReference type="InterPro" id="IPR000531">
    <property type="entry name" value="Beta-barrel_TonB"/>
</dbReference>
<protein>
    <submittedName>
        <fullName evidence="15">TonB-dependent receptor</fullName>
    </submittedName>
</protein>
<evidence type="ECO:0000313" key="15">
    <source>
        <dbReference type="EMBL" id="GMG86040.1"/>
    </source>
</evidence>